<dbReference type="GO" id="GO:0003677">
    <property type="term" value="F:DNA binding"/>
    <property type="evidence" value="ECO:0007669"/>
    <property type="project" value="InterPro"/>
</dbReference>
<evidence type="ECO:0000256" key="5">
    <source>
        <dbReference type="ARBA" id="ARBA00022705"/>
    </source>
</evidence>
<dbReference type="PANTHER" id="PTHR11669:SF8">
    <property type="entry name" value="DNA POLYMERASE III SUBUNIT DELTA"/>
    <property type="match status" value="1"/>
</dbReference>
<dbReference type="PANTHER" id="PTHR11669">
    <property type="entry name" value="REPLICATION FACTOR C / DNA POLYMERASE III GAMMA-TAU SUBUNIT"/>
    <property type="match status" value="1"/>
</dbReference>
<evidence type="ECO:0000256" key="4">
    <source>
        <dbReference type="ARBA" id="ARBA00022695"/>
    </source>
</evidence>
<keyword evidence="5" id="KW-0235">DNA replication</keyword>
<dbReference type="GO" id="GO:0006261">
    <property type="term" value="P:DNA-templated DNA replication"/>
    <property type="evidence" value="ECO:0007669"/>
    <property type="project" value="TreeGrafter"/>
</dbReference>
<keyword evidence="4" id="KW-0548">Nucleotidyltransferase</keyword>
<sequence length="351" mass="38849">MDAELSANRPLVGHDWAVAHLIDVATPDPGPEPPVWSRLRHAYLLTGARHIGRSTLAGQLAGALLCREPTGTACGACADCISFTGGNHPDFLLVDPTTTDGEPDRDGGVLRAEQADAILHFTVMKPFQSRFRVVLIRELQRATPAFANHLLKTFEEPPAATLLLATATDTSTILPTLVSRCQTLKLRPSSRATLRTALQTRWEAEPERADLLSRLAQGRMGWAVLQLEDARMWQRRNRNRALATDLAASSIPERLAQADALAVHSSPAQLQEQVGFWLWWWRDVWLIQHNLADSCVNVDCEDELESLAARVRAADVTAFLQRLERAIQQMRANVNGRLVMTSLMIHMPMAA</sequence>
<evidence type="ECO:0000259" key="8">
    <source>
        <dbReference type="Pfam" id="PF09115"/>
    </source>
</evidence>
<dbReference type="SUPFAM" id="SSF52540">
    <property type="entry name" value="P-loop containing nucleoside triphosphate hydrolases"/>
    <property type="match status" value="1"/>
</dbReference>
<dbReference type="EC" id="2.7.7.7" evidence="1"/>
<evidence type="ECO:0000256" key="2">
    <source>
        <dbReference type="ARBA" id="ARBA00014363"/>
    </source>
</evidence>
<dbReference type="AlphaFoldDB" id="A0A6B1DXI6"/>
<protein>
    <recommendedName>
        <fullName evidence="2">DNA polymerase III subunit delta'</fullName>
        <ecNumber evidence="1">2.7.7.7</ecNumber>
    </recommendedName>
</protein>
<dbReference type="Pfam" id="PF13177">
    <property type="entry name" value="DNA_pol3_delta2"/>
    <property type="match status" value="1"/>
</dbReference>
<keyword evidence="6" id="KW-0239">DNA-directed DNA polymerase</keyword>
<dbReference type="EMBL" id="VXPY01000111">
    <property type="protein sequence ID" value="MYD91736.1"/>
    <property type="molecule type" value="Genomic_DNA"/>
</dbReference>
<evidence type="ECO:0000256" key="7">
    <source>
        <dbReference type="ARBA" id="ARBA00049244"/>
    </source>
</evidence>
<dbReference type="InterPro" id="IPR027417">
    <property type="entry name" value="P-loop_NTPase"/>
</dbReference>
<gene>
    <name evidence="9" type="ORF">F4Y08_15620</name>
</gene>
<dbReference type="Gene3D" id="3.40.50.300">
    <property type="entry name" value="P-loop containing nucleotide triphosphate hydrolases"/>
    <property type="match status" value="1"/>
</dbReference>
<dbReference type="GO" id="GO:0003887">
    <property type="term" value="F:DNA-directed DNA polymerase activity"/>
    <property type="evidence" value="ECO:0007669"/>
    <property type="project" value="UniProtKB-KW"/>
</dbReference>
<evidence type="ECO:0000256" key="6">
    <source>
        <dbReference type="ARBA" id="ARBA00022932"/>
    </source>
</evidence>
<name>A0A6B1DXI6_9CHLR</name>
<comment type="catalytic activity">
    <reaction evidence="7">
        <text>DNA(n) + a 2'-deoxyribonucleoside 5'-triphosphate = DNA(n+1) + diphosphate</text>
        <dbReference type="Rhea" id="RHEA:22508"/>
        <dbReference type="Rhea" id="RHEA-COMP:17339"/>
        <dbReference type="Rhea" id="RHEA-COMP:17340"/>
        <dbReference type="ChEBI" id="CHEBI:33019"/>
        <dbReference type="ChEBI" id="CHEBI:61560"/>
        <dbReference type="ChEBI" id="CHEBI:173112"/>
        <dbReference type="EC" id="2.7.7.7"/>
    </reaction>
</comment>
<dbReference type="GO" id="GO:0009360">
    <property type="term" value="C:DNA polymerase III complex"/>
    <property type="evidence" value="ECO:0007669"/>
    <property type="project" value="InterPro"/>
</dbReference>
<reference evidence="9" key="1">
    <citation type="submission" date="2019-09" db="EMBL/GenBank/DDBJ databases">
        <title>Characterisation of the sponge microbiome using genome-centric metagenomics.</title>
        <authorList>
            <person name="Engelberts J.P."/>
            <person name="Robbins S.J."/>
            <person name="De Goeij J.M."/>
            <person name="Aranda M."/>
            <person name="Bell S.C."/>
            <person name="Webster N.S."/>
        </authorList>
    </citation>
    <scope>NUCLEOTIDE SEQUENCE</scope>
    <source>
        <strain evidence="9">SB0662_bin_9</strain>
    </source>
</reference>
<proteinExistence type="predicted"/>
<evidence type="ECO:0000256" key="1">
    <source>
        <dbReference type="ARBA" id="ARBA00012417"/>
    </source>
</evidence>
<keyword evidence="3" id="KW-0808">Transferase</keyword>
<organism evidence="9">
    <name type="scientific">Caldilineaceae bacterium SB0662_bin_9</name>
    <dbReference type="NCBI Taxonomy" id="2605258"/>
    <lineage>
        <taxon>Bacteria</taxon>
        <taxon>Bacillati</taxon>
        <taxon>Chloroflexota</taxon>
        <taxon>Caldilineae</taxon>
        <taxon>Caldilineales</taxon>
        <taxon>Caldilineaceae</taxon>
    </lineage>
</organism>
<feature type="domain" description="DNA polymerase III delta subunit C-terminal" evidence="8">
    <location>
        <begin position="272"/>
        <end position="346"/>
    </location>
</feature>
<dbReference type="Pfam" id="PF09115">
    <property type="entry name" value="DNApol3-delta_C"/>
    <property type="match status" value="1"/>
</dbReference>
<dbReference type="InterPro" id="IPR050238">
    <property type="entry name" value="DNA_Rep/Repair_Clamp_Loader"/>
</dbReference>
<evidence type="ECO:0000313" key="9">
    <source>
        <dbReference type="EMBL" id="MYD91736.1"/>
    </source>
</evidence>
<evidence type="ECO:0000256" key="3">
    <source>
        <dbReference type="ARBA" id="ARBA00022679"/>
    </source>
</evidence>
<accession>A0A6B1DXI6</accession>
<comment type="caution">
    <text evidence="9">The sequence shown here is derived from an EMBL/GenBank/DDBJ whole genome shotgun (WGS) entry which is preliminary data.</text>
</comment>
<dbReference type="InterPro" id="IPR015199">
    <property type="entry name" value="DNA_pol_III_delta_C"/>
</dbReference>